<keyword evidence="5 10" id="KW-0812">Transmembrane</keyword>
<protein>
    <recommendedName>
        <fullName evidence="3 9">Flagellar biosynthetic protein FliR</fullName>
    </recommendedName>
</protein>
<evidence type="ECO:0000256" key="9">
    <source>
        <dbReference type="NCBIfam" id="TIGR01400"/>
    </source>
</evidence>
<evidence type="ECO:0000256" key="1">
    <source>
        <dbReference type="ARBA" id="ARBA00002578"/>
    </source>
</evidence>
<feature type="transmembrane region" description="Helical" evidence="10">
    <location>
        <begin position="38"/>
        <end position="57"/>
    </location>
</feature>
<dbReference type="GO" id="GO:0005886">
    <property type="term" value="C:plasma membrane"/>
    <property type="evidence" value="ECO:0007669"/>
    <property type="project" value="UniProtKB-SubCell"/>
</dbReference>
<feature type="transmembrane region" description="Helical" evidence="10">
    <location>
        <begin position="69"/>
        <end position="91"/>
    </location>
</feature>
<comment type="subcellular location">
    <subcellularLocation>
        <location evidence="10">Cell membrane</location>
        <topology evidence="10">Multi-pass membrane protein</topology>
    </subcellularLocation>
    <subcellularLocation>
        <location evidence="10">Bacterial flagellum basal body</location>
    </subcellularLocation>
</comment>
<keyword evidence="11" id="KW-0282">Flagellum</keyword>
<gene>
    <name evidence="11" type="primary">fliR</name>
    <name evidence="11" type="ORF">NUH88_01980</name>
</gene>
<dbReference type="PANTHER" id="PTHR30065">
    <property type="entry name" value="FLAGELLAR BIOSYNTHETIC PROTEIN FLIR"/>
    <property type="match status" value="1"/>
</dbReference>
<dbReference type="GO" id="GO:0044780">
    <property type="term" value="P:bacterial-type flagellum assembly"/>
    <property type="evidence" value="ECO:0007669"/>
    <property type="project" value="UniProtKB-UniRule"/>
</dbReference>
<dbReference type="Pfam" id="PF01311">
    <property type="entry name" value="Bac_export_1"/>
    <property type="match status" value="1"/>
</dbReference>
<sequence>MPLEDFLPTQVYIILLVLSRLGGTVLLIPGIGETFVPVQYRLILAIGLSIVVAPLVGNQIPFAPSGAELVRLLFLEMIIGLYFGVVARIVLLSLDTAGQVIAMNTGLANAQIFNPALATQGSLPGFFMLNLATLLLLISDLHHLLIRAMIDSYTLFPPGAALPAADFADAIARIIANSFQIAIQLAAPFLILGLLFYLVMGVMARLMPQLQIFFVALPVQVIMGLVILSLVLSGAMMVFLEYYSESIGRYVVPI</sequence>
<dbReference type="EMBL" id="CP102480">
    <property type="protein sequence ID" value="UUX50467.1"/>
    <property type="molecule type" value="Genomic_DNA"/>
</dbReference>
<feature type="transmembrane region" description="Helical" evidence="10">
    <location>
        <begin position="126"/>
        <end position="146"/>
    </location>
</feature>
<evidence type="ECO:0000256" key="5">
    <source>
        <dbReference type="ARBA" id="ARBA00022692"/>
    </source>
</evidence>
<dbReference type="PANTHER" id="PTHR30065:SF8">
    <property type="entry name" value="FLAGELLAR BIOSYNTHETIC PROTEIN FLIR"/>
    <property type="match status" value="1"/>
</dbReference>
<feature type="transmembrane region" description="Helical" evidence="10">
    <location>
        <begin position="181"/>
        <end position="200"/>
    </location>
</feature>
<evidence type="ECO:0000256" key="2">
    <source>
        <dbReference type="ARBA" id="ARBA00009772"/>
    </source>
</evidence>
<organism evidence="11 12">
    <name type="scientific">Nisaea acidiphila</name>
    <dbReference type="NCBI Taxonomy" id="1862145"/>
    <lineage>
        <taxon>Bacteria</taxon>
        <taxon>Pseudomonadati</taxon>
        <taxon>Pseudomonadota</taxon>
        <taxon>Alphaproteobacteria</taxon>
        <taxon>Rhodospirillales</taxon>
        <taxon>Thalassobaculaceae</taxon>
        <taxon>Nisaea</taxon>
    </lineage>
</organism>
<dbReference type="Proteomes" id="UP001060336">
    <property type="component" value="Chromosome"/>
</dbReference>
<keyword evidence="12" id="KW-1185">Reference proteome</keyword>
<accession>A0A9J7AS56</accession>
<keyword evidence="6 10" id="KW-1133">Transmembrane helix</keyword>
<dbReference type="GO" id="GO:0006605">
    <property type="term" value="P:protein targeting"/>
    <property type="evidence" value="ECO:0007669"/>
    <property type="project" value="UniProtKB-UniRule"/>
</dbReference>
<keyword evidence="4 10" id="KW-1003">Cell membrane</keyword>
<keyword evidence="11" id="KW-0969">Cilium</keyword>
<comment type="similarity">
    <text evidence="2 10">Belongs to the FliR/MopE/SpaR family.</text>
</comment>
<evidence type="ECO:0000256" key="4">
    <source>
        <dbReference type="ARBA" id="ARBA00022475"/>
    </source>
</evidence>
<reference evidence="11" key="1">
    <citation type="submission" date="2022-08" db="EMBL/GenBank/DDBJ databases">
        <title>Nisaea acidiphila sp. nov., isolated from a marine algal debris and emended description of the genus Nisaea Urios et al. 2008.</title>
        <authorList>
            <person name="Kwon K."/>
        </authorList>
    </citation>
    <scope>NUCLEOTIDE SEQUENCE</scope>
    <source>
        <strain evidence="11">MEBiC11861</strain>
    </source>
</reference>
<evidence type="ECO:0000256" key="3">
    <source>
        <dbReference type="ARBA" id="ARBA00021717"/>
    </source>
</evidence>
<keyword evidence="11" id="KW-0966">Cell projection</keyword>
<dbReference type="KEGG" id="naci:NUH88_01980"/>
<evidence type="ECO:0000256" key="7">
    <source>
        <dbReference type="ARBA" id="ARBA00023136"/>
    </source>
</evidence>
<evidence type="ECO:0000313" key="11">
    <source>
        <dbReference type="EMBL" id="UUX50467.1"/>
    </source>
</evidence>
<keyword evidence="8 10" id="KW-0975">Bacterial flagellum</keyword>
<dbReference type="NCBIfam" id="TIGR01400">
    <property type="entry name" value="fliR"/>
    <property type="match status" value="1"/>
</dbReference>
<evidence type="ECO:0000313" key="12">
    <source>
        <dbReference type="Proteomes" id="UP001060336"/>
    </source>
</evidence>
<keyword evidence="7 10" id="KW-0472">Membrane</keyword>
<feature type="transmembrane region" description="Helical" evidence="10">
    <location>
        <begin position="212"/>
        <end position="240"/>
    </location>
</feature>
<dbReference type="InterPro" id="IPR006303">
    <property type="entry name" value="FliR"/>
</dbReference>
<dbReference type="AlphaFoldDB" id="A0A9J7AS56"/>
<dbReference type="GO" id="GO:0009425">
    <property type="term" value="C:bacterial-type flagellum basal body"/>
    <property type="evidence" value="ECO:0007669"/>
    <property type="project" value="UniProtKB-SubCell"/>
</dbReference>
<dbReference type="PRINTS" id="PR00953">
    <property type="entry name" value="TYPE3IMRPROT"/>
</dbReference>
<evidence type="ECO:0000256" key="10">
    <source>
        <dbReference type="RuleBase" id="RU362071"/>
    </source>
</evidence>
<evidence type="ECO:0000256" key="6">
    <source>
        <dbReference type="ARBA" id="ARBA00022989"/>
    </source>
</evidence>
<proteinExistence type="inferred from homology"/>
<dbReference type="RefSeq" id="WP_257769641.1">
    <property type="nucleotide sequence ID" value="NZ_CP102480.1"/>
</dbReference>
<evidence type="ECO:0000256" key="8">
    <source>
        <dbReference type="ARBA" id="ARBA00023143"/>
    </source>
</evidence>
<dbReference type="InterPro" id="IPR002010">
    <property type="entry name" value="T3SS_IM_R"/>
</dbReference>
<comment type="function">
    <text evidence="1 10">Role in flagellar biosynthesis.</text>
</comment>
<name>A0A9J7AS56_9PROT</name>
<feature type="transmembrane region" description="Helical" evidence="10">
    <location>
        <begin position="12"/>
        <end position="32"/>
    </location>
</feature>